<keyword evidence="3" id="KW-1185">Reference proteome</keyword>
<evidence type="ECO:0000313" key="2">
    <source>
        <dbReference type="EMBL" id="CAK72346.1"/>
    </source>
</evidence>
<feature type="region of interest" description="Disordered" evidence="1">
    <location>
        <begin position="47"/>
        <end position="80"/>
    </location>
</feature>
<organism evidence="2 3">
    <name type="scientific">Paramecium tetraurelia</name>
    <dbReference type="NCBI Taxonomy" id="5888"/>
    <lineage>
        <taxon>Eukaryota</taxon>
        <taxon>Sar</taxon>
        <taxon>Alveolata</taxon>
        <taxon>Ciliophora</taxon>
        <taxon>Intramacronucleata</taxon>
        <taxon>Oligohymenophorea</taxon>
        <taxon>Peniculida</taxon>
        <taxon>Parameciidae</taxon>
        <taxon>Paramecium</taxon>
    </lineage>
</organism>
<feature type="region of interest" description="Disordered" evidence="1">
    <location>
        <begin position="1"/>
        <end position="32"/>
    </location>
</feature>
<name>A0CNH9_PARTE</name>
<dbReference type="KEGG" id="ptm:GSPATT00008788001"/>
<proteinExistence type="predicted"/>
<protein>
    <submittedName>
        <fullName evidence="2">Uncharacterized protein</fullName>
    </submittedName>
</protein>
<gene>
    <name evidence="2" type="ORF">GSPATT00008788001</name>
</gene>
<dbReference type="Proteomes" id="UP000000600">
    <property type="component" value="Unassembled WGS sequence"/>
</dbReference>
<accession>A0CNH9</accession>
<dbReference type="InParanoid" id="A0CNH9"/>
<dbReference type="AlphaFoldDB" id="A0CNH9"/>
<dbReference type="EMBL" id="CT868119">
    <property type="protein sequence ID" value="CAK72346.1"/>
    <property type="molecule type" value="Genomic_DNA"/>
</dbReference>
<dbReference type="HOGENOM" id="CLU_2594957_0_0_1"/>
<evidence type="ECO:0000256" key="1">
    <source>
        <dbReference type="SAM" id="MobiDB-lite"/>
    </source>
</evidence>
<evidence type="ECO:0000313" key="3">
    <source>
        <dbReference type="Proteomes" id="UP000000600"/>
    </source>
</evidence>
<dbReference type="GeneID" id="5025528"/>
<dbReference type="RefSeq" id="XP_001439743.1">
    <property type="nucleotide sequence ID" value="XM_001439706.1"/>
</dbReference>
<feature type="compositionally biased region" description="Polar residues" evidence="1">
    <location>
        <begin position="51"/>
        <end position="63"/>
    </location>
</feature>
<reference evidence="2 3" key="1">
    <citation type="journal article" date="2006" name="Nature">
        <title>Global trends of whole-genome duplications revealed by the ciliate Paramecium tetraurelia.</title>
        <authorList>
            <consortium name="Genoscope"/>
            <person name="Aury J.-M."/>
            <person name="Jaillon O."/>
            <person name="Duret L."/>
            <person name="Noel B."/>
            <person name="Jubin C."/>
            <person name="Porcel B.M."/>
            <person name="Segurens B."/>
            <person name="Daubin V."/>
            <person name="Anthouard V."/>
            <person name="Aiach N."/>
            <person name="Arnaiz O."/>
            <person name="Billaut A."/>
            <person name="Beisson J."/>
            <person name="Blanc I."/>
            <person name="Bouhouche K."/>
            <person name="Camara F."/>
            <person name="Duharcourt S."/>
            <person name="Guigo R."/>
            <person name="Gogendeau D."/>
            <person name="Katinka M."/>
            <person name="Keller A.-M."/>
            <person name="Kissmehl R."/>
            <person name="Klotz C."/>
            <person name="Koll F."/>
            <person name="Le Moue A."/>
            <person name="Lepere C."/>
            <person name="Malinsky S."/>
            <person name="Nowacki M."/>
            <person name="Nowak J.K."/>
            <person name="Plattner H."/>
            <person name="Poulain J."/>
            <person name="Ruiz F."/>
            <person name="Serrano V."/>
            <person name="Zagulski M."/>
            <person name="Dessen P."/>
            <person name="Betermier M."/>
            <person name="Weissenbach J."/>
            <person name="Scarpelli C."/>
            <person name="Schachter V."/>
            <person name="Sperling L."/>
            <person name="Meyer E."/>
            <person name="Cohen J."/>
            <person name="Wincker P."/>
        </authorList>
    </citation>
    <scope>NUCLEOTIDE SEQUENCE [LARGE SCALE GENOMIC DNA]</scope>
    <source>
        <strain evidence="2 3">Stock d4-2</strain>
    </source>
</reference>
<sequence length="80" mass="9243">MIDQHIPKDNRRGEEIVQKSVGEDGKQKQDIQHKIYTKQAVEIGELDKNNPRYTKSQQVNTDSVDIDEKFGKKGMQSQKD</sequence>